<keyword evidence="12" id="KW-1185">Reference proteome</keyword>
<dbReference type="PANTHER" id="PTHR43523">
    <property type="entry name" value="GLUCOSE-1-PHOSPHATE ADENYLYLTRANSFERASE-RELATED"/>
    <property type="match status" value="1"/>
</dbReference>
<gene>
    <name evidence="11" type="primary">glgC_1</name>
    <name evidence="11" type="ORF">CA12_14780</name>
</gene>
<dbReference type="Pfam" id="PF00483">
    <property type="entry name" value="NTP_transferase"/>
    <property type="match status" value="1"/>
</dbReference>
<keyword evidence="7" id="KW-0119">Carbohydrate metabolism</keyword>
<dbReference type="InterPro" id="IPR029044">
    <property type="entry name" value="Nucleotide-diphossugar_trans"/>
</dbReference>
<dbReference type="EC" id="2.7.7.27" evidence="8"/>
<dbReference type="RefSeq" id="WP_145358197.1">
    <property type="nucleotide sequence ID" value="NZ_CP036265.1"/>
</dbReference>
<evidence type="ECO:0000256" key="7">
    <source>
        <dbReference type="ARBA" id="ARBA00023277"/>
    </source>
</evidence>
<evidence type="ECO:0000256" key="9">
    <source>
        <dbReference type="SAM" id="MobiDB-lite"/>
    </source>
</evidence>
<accession>A0A517P7Q8</accession>
<evidence type="ECO:0000313" key="11">
    <source>
        <dbReference type="EMBL" id="QDT15393.1"/>
    </source>
</evidence>
<protein>
    <recommendedName>
        <fullName evidence="8">Glucose-1-phosphate adenylyltransferase</fullName>
        <ecNumber evidence="8">2.7.7.27</ecNumber>
    </recommendedName>
</protein>
<keyword evidence="2" id="KW-0321">Glycogen metabolism</keyword>
<dbReference type="CDD" id="cd02508">
    <property type="entry name" value="ADP_Glucose_PP"/>
    <property type="match status" value="1"/>
</dbReference>
<keyword evidence="5" id="KW-0547">Nucleotide-binding</keyword>
<keyword evidence="4 11" id="KW-0548">Nucleotidyltransferase</keyword>
<dbReference type="Gene3D" id="2.160.10.10">
    <property type="entry name" value="Hexapeptide repeat proteins"/>
    <property type="match status" value="1"/>
</dbReference>
<evidence type="ECO:0000256" key="2">
    <source>
        <dbReference type="ARBA" id="ARBA00022600"/>
    </source>
</evidence>
<dbReference type="InterPro" id="IPR005836">
    <property type="entry name" value="ADP_Glu_pyroP_CS"/>
</dbReference>
<dbReference type="InterPro" id="IPR005835">
    <property type="entry name" value="NTP_transferase_dom"/>
</dbReference>
<dbReference type="InterPro" id="IPR011004">
    <property type="entry name" value="Trimer_LpxA-like_sf"/>
</dbReference>
<dbReference type="PROSITE" id="PS00808">
    <property type="entry name" value="ADP_GLC_PYROPHOSPH_1"/>
    <property type="match status" value="1"/>
</dbReference>
<evidence type="ECO:0000313" key="12">
    <source>
        <dbReference type="Proteomes" id="UP000318741"/>
    </source>
</evidence>
<dbReference type="Gene3D" id="3.90.550.10">
    <property type="entry name" value="Spore Coat Polysaccharide Biosynthesis Protein SpsA, Chain A"/>
    <property type="match status" value="1"/>
</dbReference>
<dbReference type="NCBIfam" id="TIGR02091">
    <property type="entry name" value="glgC"/>
    <property type="match status" value="1"/>
</dbReference>
<sequence>MARSSLISLILGGGKGTRLFPLTELRSKPAVPLAGKFRLIDIPISNCLNSGLEQIYLLTQFNSVSLHRHIRESYKFDRFGGGFVEILAAQQSQDEAEHDWYQGTADAVRKNLRYIEQHGVKHVLILSGDQLYRMNYAKMLATHKKAKADVTIGALPVTRQQARGFGIMTLNDDGRVTDFTEKPQTDAAIDAVRTDPAWMDAHGIKSNGRDCLGSMGIYLFDRDVLVELLKADDAEDFGKEVFPRAIQSKHVQAHLFDGYWEDIGTIRSFYESNLALAGPNPPFDFADAAAPIYTQSRYLPSSRIGGGTITGSLISDGCIIGKNCTIENSVIGLRSYIGDGVTIRNSVVMGADFYQEAGHREDDFAAGRPPVGVGDGSTVDGSIVDKNCRIGRNIHFAPPAPAAGARYAKDADYNWGVLRDGILVLPKNTELPDGWTPDSDSAKRGVEATTASA</sequence>
<dbReference type="GO" id="GO:0005524">
    <property type="term" value="F:ATP binding"/>
    <property type="evidence" value="ECO:0007669"/>
    <property type="project" value="UniProtKB-KW"/>
</dbReference>
<feature type="region of interest" description="Disordered" evidence="9">
    <location>
        <begin position="429"/>
        <end position="453"/>
    </location>
</feature>
<dbReference type="PANTHER" id="PTHR43523:SF12">
    <property type="entry name" value="GLUCOSE-1-PHOSPHATE ADENYLYLTRANSFERASE LARGE SUBUNIT 1, CHLOROPLASTIC-RELATED"/>
    <property type="match status" value="1"/>
</dbReference>
<dbReference type="CDD" id="cd04651">
    <property type="entry name" value="LbH_G1P_AT_C"/>
    <property type="match status" value="1"/>
</dbReference>
<name>A0A517P7Q8_9PLAN</name>
<dbReference type="EMBL" id="CP036265">
    <property type="protein sequence ID" value="QDT15393.1"/>
    <property type="molecule type" value="Genomic_DNA"/>
</dbReference>
<dbReference type="GO" id="GO:0008878">
    <property type="term" value="F:glucose-1-phosphate adenylyltransferase activity"/>
    <property type="evidence" value="ECO:0007669"/>
    <property type="project" value="UniProtKB-UniRule"/>
</dbReference>
<organism evidence="11 12">
    <name type="scientific">Alienimonas californiensis</name>
    <dbReference type="NCBI Taxonomy" id="2527989"/>
    <lineage>
        <taxon>Bacteria</taxon>
        <taxon>Pseudomonadati</taxon>
        <taxon>Planctomycetota</taxon>
        <taxon>Planctomycetia</taxon>
        <taxon>Planctomycetales</taxon>
        <taxon>Planctomycetaceae</taxon>
        <taxon>Alienimonas</taxon>
    </lineage>
</organism>
<dbReference type="AlphaFoldDB" id="A0A517P7Q8"/>
<evidence type="ECO:0000256" key="3">
    <source>
        <dbReference type="ARBA" id="ARBA00022679"/>
    </source>
</evidence>
<dbReference type="Pfam" id="PF25247">
    <property type="entry name" value="LbH_GLGC"/>
    <property type="match status" value="1"/>
</dbReference>
<keyword evidence="6" id="KW-0067">ATP-binding</keyword>
<evidence type="ECO:0000256" key="5">
    <source>
        <dbReference type="ARBA" id="ARBA00022741"/>
    </source>
</evidence>
<evidence type="ECO:0000259" key="10">
    <source>
        <dbReference type="Pfam" id="PF00483"/>
    </source>
</evidence>
<evidence type="ECO:0000256" key="1">
    <source>
        <dbReference type="ARBA" id="ARBA00010443"/>
    </source>
</evidence>
<dbReference type="Proteomes" id="UP000318741">
    <property type="component" value="Chromosome"/>
</dbReference>
<dbReference type="OrthoDB" id="9801810at2"/>
<dbReference type="SUPFAM" id="SSF51161">
    <property type="entry name" value="Trimeric LpxA-like enzymes"/>
    <property type="match status" value="1"/>
</dbReference>
<dbReference type="UniPathway" id="UPA00164"/>
<keyword evidence="3 11" id="KW-0808">Transferase</keyword>
<evidence type="ECO:0000256" key="6">
    <source>
        <dbReference type="ARBA" id="ARBA00022840"/>
    </source>
</evidence>
<dbReference type="SUPFAM" id="SSF53448">
    <property type="entry name" value="Nucleotide-diphospho-sugar transferases"/>
    <property type="match status" value="1"/>
</dbReference>
<evidence type="ECO:0000256" key="8">
    <source>
        <dbReference type="NCBIfam" id="TIGR02091"/>
    </source>
</evidence>
<comment type="similarity">
    <text evidence="1">Belongs to the bacterial/plant glucose-1-phosphate adenylyltransferase family.</text>
</comment>
<dbReference type="GO" id="GO:0005978">
    <property type="term" value="P:glycogen biosynthetic process"/>
    <property type="evidence" value="ECO:0007669"/>
    <property type="project" value="UniProtKB-UniRule"/>
</dbReference>
<proteinExistence type="inferred from homology"/>
<dbReference type="KEGG" id="acaf:CA12_14780"/>
<feature type="domain" description="Nucleotidyl transferase" evidence="10">
    <location>
        <begin position="8"/>
        <end position="276"/>
    </location>
</feature>
<evidence type="ECO:0000256" key="4">
    <source>
        <dbReference type="ARBA" id="ARBA00022695"/>
    </source>
</evidence>
<dbReference type="PROSITE" id="PS00809">
    <property type="entry name" value="ADP_GLC_PYROPHOSPH_2"/>
    <property type="match status" value="1"/>
</dbReference>
<dbReference type="NCBIfam" id="NF002772">
    <property type="entry name" value="PRK02862.1"/>
    <property type="match status" value="1"/>
</dbReference>
<dbReference type="InterPro" id="IPR011831">
    <property type="entry name" value="ADP-Glc_PPase"/>
</dbReference>
<reference evidence="11 12" key="1">
    <citation type="submission" date="2019-02" db="EMBL/GenBank/DDBJ databases">
        <title>Deep-cultivation of Planctomycetes and their phenomic and genomic characterization uncovers novel biology.</title>
        <authorList>
            <person name="Wiegand S."/>
            <person name="Jogler M."/>
            <person name="Boedeker C."/>
            <person name="Pinto D."/>
            <person name="Vollmers J."/>
            <person name="Rivas-Marin E."/>
            <person name="Kohn T."/>
            <person name="Peeters S.H."/>
            <person name="Heuer A."/>
            <person name="Rast P."/>
            <person name="Oberbeckmann S."/>
            <person name="Bunk B."/>
            <person name="Jeske O."/>
            <person name="Meyerdierks A."/>
            <person name="Storesund J.E."/>
            <person name="Kallscheuer N."/>
            <person name="Luecker S."/>
            <person name="Lage O.M."/>
            <person name="Pohl T."/>
            <person name="Merkel B.J."/>
            <person name="Hornburger P."/>
            <person name="Mueller R.-W."/>
            <person name="Bruemmer F."/>
            <person name="Labrenz M."/>
            <person name="Spormann A.M."/>
            <person name="Op den Camp H."/>
            <person name="Overmann J."/>
            <person name="Amann R."/>
            <person name="Jetten M.S.M."/>
            <person name="Mascher T."/>
            <person name="Medema M.H."/>
            <person name="Devos D.P."/>
            <person name="Kaster A.-K."/>
            <person name="Ovreas L."/>
            <person name="Rohde M."/>
            <person name="Galperin M.Y."/>
            <person name="Jogler C."/>
        </authorList>
    </citation>
    <scope>NUCLEOTIDE SEQUENCE [LARGE SCALE GENOMIC DNA]</scope>
    <source>
        <strain evidence="11 12">CA12</strain>
    </source>
</reference>